<dbReference type="InterPro" id="IPR011029">
    <property type="entry name" value="DEATH-like_dom_sf"/>
</dbReference>
<reference evidence="4" key="1">
    <citation type="journal article" date="2020" name="Nat. Ecol. Evol.">
        <title>Deeply conserved synteny resolves early events in vertebrate evolution.</title>
        <authorList>
            <person name="Simakov O."/>
            <person name="Marletaz F."/>
            <person name="Yue J.X."/>
            <person name="O'Connell B."/>
            <person name="Jenkins J."/>
            <person name="Brandt A."/>
            <person name="Calef R."/>
            <person name="Tung C.H."/>
            <person name="Huang T.K."/>
            <person name="Schmutz J."/>
            <person name="Satoh N."/>
            <person name="Yu J.K."/>
            <person name="Putnam N.H."/>
            <person name="Green R.E."/>
            <person name="Rokhsar D.S."/>
        </authorList>
    </citation>
    <scope>NUCLEOTIDE SEQUENCE [LARGE SCALE GENOMIC DNA]</scope>
    <source>
        <strain evidence="4">S238N-H82</strain>
    </source>
</reference>
<dbReference type="RefSeq" id="XP_035661701.1">
    <property type="nucleotide sequence ID" value="XM_035805808.1"/>
</dbReference>
<dbReference type="InterPro" id="IPR009003">
    <property type="entry name" value="Peptidase_S1_PA"/>
</dbReference>
<dbReference type="GeneID" id="118405955"/>
<protein>
    <submittedName>
        <fullName evidence="5">Uncharacterized protein LOC118405955</fullName>
    </submittedName>
</protein>
<dbReference type="Gene3D" id="3.80.10.10">
    <property type="entry name" value="Ribonuclease Inhibitor"/>
    <property type="match status" value="1"/>
</dbReference>
<dbReference type="SUPFAM" id="SSF50494">
    <property type="entry name" value="Trypsin-like serine proteases"/>
    <property type="match status" value="1"/>
</dbReference>
<evidence type="ECO:0000259" key="3">
    <source>
        <dbReference type="PROSITE" id="PS50017"/>
    </source>
</evidence>
<dbReference type="Gene3D" id="2.60.120.40">
    <property type="match status" value="1"/>
</dbReference>
<dbReference type="InterPro" id="IPR043504">
    <property type="entry name" value="Peptidase_S1_PA_chymotrypsin"/>
</dbReference>
<evidence type="ECO:0000313" key="4">
    <source>
        <dbReference type="Proteomes" id="UP000001554"/>
    </source>
</evidence>
<dbReference type="Gene3D" id="2.40.10.10">
    <property type="entry name" value="Trypsin-like serine proteases"/>
    <property type="match status" value="2"/>
</dbReference>
<proteinExistence type="predicted"/>
<gene>
    <name evidence="5" type="primary">LOC118405955</name>
</gene>
<feature type="compositionally biased region" description="Basic and acidic residues" evidence="1">
    <location>
        <begin position="255"/>
        <end position="265"/>
    </location>
</feature>
<dbReference type="Proteomes" id="UP000001554">
    <property type="component" value="Chromosome 18"/>
</dbReference>
<dbReference type="AlphaFoldDB" id="A0A9J7K951"/>
<dbReference type="SUPFAM" id="SSF49842">
    <property type="entry name" value="TNF-like"/>
    <property type="match status" value="1"/>
</dbReference>
<sequence length="1021" mass="114866">MVVKDDKDNPYRFLTCWKYMEETTPWKTCFTAGVIHLSPNNSVYLHMPCDGCVIKLDHDATFFGVMKLSNTRVIPWTTFGNLSQMNLFKLTGNPFNCDCDQGKELCDCTGNIFQCTCNMQWLQEQVQKYPTLSWDVTCENPAKVRGKSIEEIKFIPHGCETKYHRIVGGTVGGVLALVVLIAAVVLCRKKLRRCLDKCRQGRKQDELNSNIETEPLADGDSLSRMSDEEEARNGEDVLGGPGPVEIGDVEVLPENDPREPYHEDNEQPFEVPGPEERDQTQPKVYPDQENNVNPEHRSVSERLPPEIANMVVTEQQLNKLAMNLGNEWENLAIDLGLKRAEVETIKDDNIGKANVSKLKMLLAWKAKQKTKATIWNLVKELEAFGAGAIDEDKYDFFLETSEATPQKHEETSGPWNYNNEERSAPARGVVHPDRTATFQVNGVKVHFPELSVEEIRTISVEVEHPVVRNQRQRDILQDGVCGPLITVVQSSDERFQTPVTVTVDLQYPAGSKQSEPNEDQRWHLFRQTGTKAWEDVADFNPQVTDTTIEYKTSEFCRHWLVKLTEDAVLSFMQRMNDFIEDYINPLVVLVMYPGQNGAVVFDCLNKADPSLKHLVLKSGYNQRCVPMDQTEEVKARLEGNIQFTGGNSMTDEITFQHPKSARGDLNKKEVFLALRDSADPNHLGYITYSIAQREVTKMPISVTTQNPEDPSNTGPQRYDNEDIPQETQAFLRLIASKLKINLFPFADKEAETQRLKKISEWKANFTSDQTYSRSSEAYTLINDRKNAVCRIEWPNNGRGTGFLIGKKEILTCDHVYQGMLNQSIAISDTARYKAIFDLHDDSDHTFYFSNIPPLSRDPDSGLDYAILELDSEPNPGLIPPLGGCISDITESTRFVEVIGHPFGGPKRVDSAHMVHVDRNSAIHVMFGKPDTVSYQTYLMLEGSSGSPGFNTDGNVILLHNRGIRPYLNGPSVIEQGTKLTSIVEHARSNLPGEKFAELFPTISSDLLFGGGGGAFEAEELH</sequence>
<keyword evidence="2" id="KW-0812">Transmembrane</keyword>
<feature type="transmembrane region" description="Helical" evidence="2">
    <location>
        <begin position="166"/>
        <end position="187"/>
    </location>
</feature>
<keyword evidence="2" id="KW-0472">Membrane</keyword>
<dbReference type="OrthoDB" id="10058437at2759"/>
<dbReference type="InterPro" id="IPR032675">
    <property type="entry name" value="LRR_dom_sf"/>
</dbReference>
<dbReference type="Pfam" id="PF00531">
    <property type="entry name" value="Death"/>
    <property type="match status" value="1"/>
</dbReference>
<dbReference type="PANTHER" id="PTHR14389:SF3">
    <property type="entry name" value="PROTEIN FAM111A-LIKE"/>
    <property type="match status" value="1"/>
</dbReference>
<dbReference type="GO" id="GO:0007165">
    <property type="term" value="P:signal transduction"/>
    <property type="evidence" value="ECO:0007669"/>
    <property type="project" value="InterPro"/>
</dbReference>
<dbReference type="PROSITE" id="PS50017">
    <property type="entry name" value="DEATH_DOMAIN"/>
    <property type="match status" value="1"/>
</dbReference>
<dbReference type="InterPro" id="IPR000488">
    <property type="entry name" value="Death_dom"/>
</dbReference>
<evidence type="ECO:0000313" key="5">
    <source>
        <dbReference type="RefSeq" id="XP_035661701.1"/>
    </source>
</evidence>
<dbReference type="Gene3D" id="2.60.220.30">
    <property type="match status" value="1"/>
</dbReference>
<dbReference type="KEGG" id="bfo:118405955"/>
<feature type="region of interest" description="Disordered" evidence="1">
    <location>
        <begin position="209"/>
        <end position="297"/>
    </location>
</feature>
<evidence type="ECO:0000256" key="1">
    <source>
        <dbReference type="SAM" id="MobiDB-lite"/>
    </source>
</evidence>
<evidence type="ECO:0000256" key="2">
    <source>
        <dbReference type="SAM" id="Phobius"/>
    </source>
</evidence>
<dbReference type="InterPro" id="IPR008983">
    <property type="entry name" value="Tumour_necrosis_fac-like_dom"/>
</dbReference>
<dbReference type="Gene3D" id="1.10.533.10">
    <property type="entry name" value="Death Domain, Fas"/>
    <property type="match status" value="1"/>
</dbReference>
<keyword evidence="4" id="KW-1185">Reference proteome</keyword>
<name>A0A9J7K951_BRAFL</name>
<keyword evidence="2" id="KW-1133">Transmembrane helix</keyword>
<reference evidence="5" key="2">
    <citation type="submission" date="2025-08" db="UniProtKB">
        <authorList>
            <consortium name="RefSeq"/>
        </authorList>
    </citation>
    <scope>IDENTIFICATION</scope>
    <source>
        <strain evidence="5">S238N-H82</strain>
        <tissue evidence="5">Testes</tissue>
    </source>
</reference>
<dbReference type="PANTHER" id="PTHR14389">
    <property type="entry name" value="SI:CH1073-475A24.1"/>
    <property type="match status" value="1"/>
</dbReference>
<organism evidence="4 5">
    <name type="scientific">Branchiostoma floridae</name>
    <name type="common">Florida lancelet</name>
    <name type="synonym">Amphioxus</name>
    <dbReference type="NCBI Taxonomy" id="7739"/>
    <lineage>
        <taxon>Eukaryota</taxon>
        <taxon>Metazoa</taxon>
        <taxon>Chordata</taxon>
        <taxon>Cephalochordata</taxon>
        <taxon>Leptocardii</taxon>
        <taxon>Amphioxiformes</taxon>
        <taxon>Branchiostomatidae</taxon>
        <taxon>Branchiostoma</taxon>
    </lineage>
</organism>
<dbReference type="Pfam" id="PF13365">
    <property type="entry name" value="Trypsin_2"/>
    <property type="match status" value="1"/>
</dbReference>
<accession>A0A9J7K951</accession>
<dbReference type="SUPFAM" id="SSF47986">
    <property type="entry name" value="DEATH domain"/>
    <property type="match status" value="1"/>
</dbReference>
<feature type="domain" description="Death" evidence="3">
    <location>
        <begin position="313"/>
        <end position="382"/>
    </location>
</feature>